<evidence type="ECO:0000313" key="4">
    <source>
        <dbReference type="EMBL" id="KAE9334552.1"/>
    </source>
</evidence>
<accession>A0A6A4F6K2</accession>
<protein>
    <recommendedName>
        <fullName evidence="3">Transketolase-like pyrimidine-binding domain-containing protein</fullName>
    </recommendedName>
</protein>
<dbReference type="InterPro" id="IPR033247">
    <property type="entry name" value="Transketolase_fam"/>
</dbReference>
<sequence length="192" mass="21047">MLLQAIEVREHGMAAISNGLFAHNNLRPFCATFYIDIGTLWVPCASTHQPIEMNASLRAMPNMYVYRPADGNETVSAYIAAVGNAHKTSVIALTSQGLKEAEEQARQPRNQAGQLRGQRRQQQDQARHQQRNQLSSSSEREDHHDDVIGHADGPRPPDVAVTAAARFTWSEPMPAVMASLSLGSMAARSSVM</sequence>
<evidence type="ECO:0000313" key="5">
    <source>
        <dbReference type="Proteomes" id="UP000434957"/>
    </source>
</evidence>
<comment type="caution">
    <text evidence="4">The sequence shown here is derived from an EMBL/GenBank/DDBJ whole genome shotgun (WGS) entry which is preliminary data.</text>
</comment>
<comment type="cofactor">
    <cofactor evidence="1">
        <name>thiamine diphosphate</name>
        <dbReference type="ChEBI" id="CHEBI:58937"/>
    </cofactor>
</comment>
<dbReference type="GO" id="GO:0004802">
    <property type="term" value="F:transketolase activity"/>
    <property type="evidence" value="ECO:0007669"/>
    <property type="project" value="TreeGrafter"/>
</dbReference>
<dbReference type="PANTHER" id="PTHR43522:SF2">
    <property type="entry name" value="TRANSKETOLASE 1-RELATED"/>
    <property type="match status" value="1"/>
</dbReference>
<name>A0A6A4F6K2_9STRA</name>
<organism evidence="4 5">
    <name type="scientific">Phytophthora rubi</name>
    <dbReference type="NCBI Taxonomy" id="129364"/>
    <lineage>
        <taxon>Eukaryota</taxon>
        <taxon>Sar</taxon>
        <taxon>Stramenopiles</taxon>
        <taxon>Oomycota</taxon>
        <taxon>Peronosporomycetes</taxon>
        <taxon>Peronosporales</taxon>
        <taxon>Peronosporaceae</taxon>
        <taxon>Phytophthora</taxon>
    </lineage>
</organism>
<dbReference type="EMBL" id="QXFT01000851">
    <property type="protein sequence ID" value="KAE9334552.1"/>
    <property type="molecule type" value="Genomic_DNA"/>
</dbReference>
<evidence type="ECO:0000256" key="2">
    <source>
        <dbReference type="SAM" id="MobiDB-lite"/>
    </source>
</evidence>
<keyword evidence="5" id="KW-1185">Reference proteome</keyword>
<proteinExistence type="predicted"/>
<feature type="region of interest" description="Disordered" evidence="2">
    <location>
        <begin position="99"/>
        <end position="158"/>
    </location>
</feature>
<feature type="compositionally biased region" description="Basic and acidic residues" evidence="2">
    <location>
        <begin position="138"/>
        <end position="155"/>
    </location>
</feature>
<dbReference type="PANTHER" id="PTHR43522">
    <property type="entry name" value="TRANSKETOLASE"/>
    <property type="match status" value="1"/>
</dbReference>
<dbReference type="AlphaFoldDB" id="A0A6A4F6K2"/>
<dbReference type="GO" id="GO:0006098">
    <property type="term" value="P:pentose-phosphate shunt"/>
    <property type="evidence" value="ECO:0007669"/>
    <property type="project" value="TreeGrafter"/>
</dbReference>
<dbReference type="GO" id="GO:0005829">
    <property type="term" value="C:cytosol"/>
    <property type="evidence" value="ECO:0007669"/>
    <property type="project" value="TreeGrafter"/>
</dbReference>
<dbReference type="Gene3D" id="3.40.50.970">
    <property type="match status" value="2"/>
</dbReference>
<dbReference type="Pfam" id="PF02779">
    <property type="entry name" value="Transket_pyr"/>
    <property type="match status" value="1"/>
</dbReference>
<evidence type="ECO:0000259" key="3">
    <source>
        <dbReference type="Pfam" id="PF02779"/>
    </source>
</evidence>
<evidence type="ECO:0000256" key="1">
    <source>
        <dbReference type="ARBA" id="ARBA00001964"/>
    </source>
</evidence>
<dbReference type="Proteomes" id="UP000434957">
    <property type="component" value="Unassembled WGS sequence"/>
</dbReference>
<dbReference type="InterPro" id="IPR029061">
    <property type="entry name" value="THDP-binding"/>
</dbReference>
<reference evidence="4 5" key="1">
    <citation type="submission" date="2018-08" db="EMBL/GenBank/DDBJ databases">
        <title>Genomic investigation of the strawberry pathogen Phytophthora fragariae indicates pathogenicity is determined by transcriptional variation in three key races.</title>
        <authorList>
            <person name="Adams T.M."/>
            <person name="Armitage A.D."/>
            <person name="Sobczyk M.K."/>
            <person name="Bates H.J."/>
            <person name="Dunwell J.M."/>
            <person name="Nellist C.F."/>
            <person name="Harrison R.J."/>
        </authorList>
    </citation>
    <scope>NUCLEOTIDE SEQUENCE [LARGE SCALE GENOMIC DNA]</scope>
    <source>
        <strain evidence="4 5">SCRP333</strain>
    </source>
</reference>
<dbReference type="SUPFAM" id="SSF52518">
    <property type="entry name" value="Thiamin diphosphate-binding fold (THDP-binding)"/>
    <property type="match status" value="1"/>
</dbReference>
<dbReference type="InterPro" id="IPR005475">
    <property type="entry name" value="Transketolase-like_Pyr-bd"/>
</dbReference>
<feature type="domain" description="Transketolase-like pyrimidine-binding" evidence="3">
    <location>
        <begin position="45"/>
        <end position="96"/>
    </location>
</feature>
<gene>
    <name evidence="4" type="ORF">PR003_g13461</name>
</gene>